<evidence type="ECO:0000256" key="6">
    <source>
        <dbReference type="ARBA" id="ARBA00023180"/>
    </source>
</evidence>
<dbReference type="Proteomes" id="UP001178507">
    <property type="component" value="Unassembled WGS sequence"/>
</dbReference>
<evidence type="ECO:0000313" key="9">
    <source>
        <dbReference type="Proteomes" id="UP001178507"/>
    </source>
</evidence>
<dbReference type="Pfam" id="PF04515">
    <property type="entry name" value="Choline_transpo"/>
    <property type="match status" value="1"/>
</dbReference>
<evidence type="ECO:0000313" key="8">
    <source>
        <dbReference type="EMBL" id="CAJ1405297.1"/>
    </source>
</evidence>
<dbReference type="GO" id="GO:0005886">
    <property type="term" value="C:plasma membrane"/>
    <property type="evidence" value="ECO:0007669"/>
    <property type="project" value="UniProtKB-SubCell"/>
</dbReference>
<comment type="caution">
    <text evidence="8">The sequence shown here is derived from an EMBL/GenBank/DDBJ whole genome shotgun (WGS) entry which is preliminary data.</text>
</comment>
<name>A0AA36JGP3_9DINO</name>
<feature type="transmembrane region" description="Helical" evidence="7">
    <location>
        <begin position="222"/>
        <end position="242"/>
    </location>
</feature>
<dbReference type="InterPro" id="IPR007603">
    <property type="entry name" value="Choline_transptr-like"/>
</dbReference>
<dbReference type="AlphaFoldDB" id="A0AA36JGP3"/>
<comment type="function">
    <text evidence="7">Choline transporter.</text>
</comment>
<feature type="transmembrane region" description="Helical" evidence="7">
    <location>
        <begin position="300"/>
        <end position="318"/>
    </location>
</feature>
<evidence type="ECO:0000256" key="4">
    <source>
        <dbReference type="ARBA" id="ARBA00022989"/>
    </source>
</evidence>
<keyword evidence="5 7" id="KW-0472">Membrane</keyword>
<comment type="subcellular location">
    <subcellularLocation>
        <location evidence="7">Cell membrane</location>
        <topology evidence="7">Multi-pass membrane protein</topology>
    </subcellularLocation>
    <subcellularLocation>
        <location evidence="1">Membrane</location>
        <topology evidence="1">Multi-pass membrane protein</topology>
    </subcellularLocation>
</comment>
<evidence type="ECO:0000256" key="5">
    <source>
        <dbReference type="ARBA" id="ARBA00023136"/>
    </source>
</evidence>
<feature type="transmembrane region" description="Helical" evidence="7">
    <location>
        <begin position="494"/>
        <end position="512"/>
    </location>
</feature>
<proteinExistence type="inferred from homology"/>
<feature type="transmembrane region" description="Helical" evidence="7">
    <location>
        <begin position="363"/>
        <end position="380"/>
    </location>
</feature>
<feature type="transmembrane region" description="Helical" evidence="7">
    <location>
        <begin position="16"/>
        <end position="37"/>
    </location>
</feature>
<sequence length="580" mass="64269">MWKIQPTQIERRPRDVTCCVIFLVAVASFAGALYYAYHQGKPQLLLGLKDSSGQACGVDADVKLQPYLFVCPDQLNEFSINAQRVCVDACPASTLAPSYCSKGYASMPTDSMICMPTGESSDMLDKMQRSGMKFVLNFSYFYNCVSHAWPVLLIITPLLTMLVGLCYLRCLEARASLVFWTSAALVILAASVTAVLFLSAHFQPEAAEPTDAEQRWVEGDDLAYGIIAGLVAVLSLVVTWAGRFNLRRSFFFLEAAGECLMDSPAMMAQPCIECLKKALLVNVFALGFFSLLSCRNRIEGPLFGSMLFFMLVIFLWLAESVSTLSHYVMGFLSEEWFFSTYDAYQNRKLMPCSAMGEAYRTGLFLYLGSVGFGAICNVVLKPLRWTLRLVLLVCRCGACEGVRNFYRKMAPFTDSAFLSIALDGHAYLDACNESFRIFDNENVQDSWLHGVLLEVQFIGSCAISCFVTLVTWLLVSVLPVFTDPMSSRYIEERGAVVLAAFLIAHICSWSFMECVGLVAEALLFSYKAGTGGYLGLSTMVSERTALFEMPDCAGGQRGFAPFSHHPPKVTQMMQFLNDGY</sequence>
<accession>A0AA36JGP3</accession>
<evidence type="ECO:0000256" key="2">
    <source>
        <dbReference type="ARBA" id="ARBA00007168"/>
    </source>
</evidence>
<reference evidence="8" key="1">
    <citation type="submission" date="2023-08" db="EMBL/GenBank/DDBJ databases">
        <authorList>
            <person name="Chen Y."/>
            <person name="Shah S."/>
            <person name="Dougan E. K."/>
            <person name="Thang M."/>
            <person name="Chan C."/>
        </authorList>
    </citation>
    <scope>NUCLEOTIDE SEQUENCE</scope>
</reference>
<gene>
    <name evidence="8" type="ORF">EVOR1521_LOCUS27543</name>
</gene>
<feature type="transmembrane region" description="Helical" evidence="7">
    <location>
        <begin position="177"/>
        <end position="202"/>
    </location>
</feature>
<dbReference type="PANTHER" id="PTHR12385:SF14">
    <property type="entry name" value="CHOLINE TRANSPORTER-LIKE 2"/>
    <property type="match status" value="1"/>
</dbReference>
<dbReference type="PANTHER" id="PTHR12385">
    <property type="entry name" value="CHOLINE TRANSPORTER-LIKE (SLC FAMILY 44)"/>
    <property type="match status" value="1"/>
</dbReference>
<organism evidence="8 9">
    <name type="scientific">Effrenium voratum</name>
    <dbReference type="NCBI Taxonomy" id="2562239"/>
    <lineage>
        <taxon>Eukaryota</taxon>
        <taxon>Sar</taxon>
        <taxon>Alveolata</taxon>
        <taxon>Dinophyceae</taxon>
        <taxon>Suessiales</taxon>
        <taxon>Symbiodiniaceae</taxon>
        <taxon>Effrenium</taxon>
    </lineage>
</organism>
<keyword evidence="3 7" id="KW-0812">Transmembrane</keyword>
<feature type="transmembrane region" description="Helical" evidence="7">
    <location>
        <begin position="457"/>
        <end position="482"/>
    </location>
</feature>
<feature type="transmembrane region" description="Helical" evidence="7">
    <location>
        <begin position="148"/>
        <end position="168"/>
    </location>
</feature>
<dbReference type="GO" id="GO:0022857">
    <property type="term" value="F:transmembrane transporter activity"/>
    <property type="evidence" value="ECO:0007669"/>
    <property type="project" value="UniProtKB-UniRule"/>
</dbReference>
<protein>
    <recommendedName>
        <fullName evidence="7">Choline transporter-like protein</fullName>
    </recommendedName>
</protein>
<keyword evidence="6" id="KW-0325">Glycoprotein</keyword>
<evidence type="ECO:0000256" key="3">
    <source>
        <dbReference type="ARBA" id="ARBA00022692"/>
    </source>
</evidence>
<evidence type="ECO:0000256" key="7">
    <source>
        <dbReference type="RuleBase" id="RU368066"/>
    </source>
</evidence>
<keyword evidence="9" id="KW-1185">Reference proteome</keyword>
<dbReference type="EMBL" id="CAUJNA010003578">
    <property type="protein sequence ID" value="CAJ1405297.1"/>
    <property type="molecule type" value="Genomic_DNA"/>
</dbReference>
<comment type="similarity">
    <text evidence="2 7">Belongs to the CTL (choline transporter-like) family.</text>
</comment>
<evidence type="ECO:0000256" key="1">
    <source>
        <dbReference type="ARBA" id="ARBA00004141"/>
    </source>
</evidence>
<keyword evidence="4 7" id="KW-1133">Transmembrane helix</keyword>